<sequence length="522" mass="56070">MVYLTAALIGIQFTWGIEMTYCTPYLLQLGLAKSTVSLVWVAGPLSGLIMQPVVGIIADRSKSKWGRRRPFMVGGAIIVSLALLAMGWATEIVAYFVADEEAQKSVTVALAVACIYVIDFAINAVQASSRSLVVDTLPIPKQQIGSAWASRMVAVGSLVGYAAGAVDLGSIFGGLIGDTQFKQLTVVAAVVLLACTGITSWAVQEKVLLDDGKEPEDIGAIQIFTQILKTATNLPPRIAAICWVQFWAWIGWFPFLFYSTTWVGEIWIRYDAPVDARSSEDTLGQIGRVGSLSLIVFSIITFAGSIVLPWLVKKPDDEKPEFTPRPPAGLAPVVEKVEKNKPSLLTAWMLSHLVFTCSMILAPFANSFRYATIIVAICGVPWAITCWAPFTFMGVEINRLGSSASANGHGYRRLSNSAIEMGAMGPTGAQHGEVRNESGELSGVYLGILNLYTTLPQFVGTFISWAVFSLLEPGKSPELAKEANPAETHSTDGPNAIAVCLFIGALSAAGAAYATSRLRYIE</sequence>
<protein>
    <recommendedName>
        <fullName evidence="9">Sucrose transport protein</fullName>
    </recommendedName>
</protein>
<comment type="subcellular location">
    <subcellularLocation>
        <location evidence="1">Membrane</location>
        <topology evidence="1">Multi-pass membrane protein</topology>
    </subcellularLocation>
</comment>
<feature type="transmembrane region" description="Helical" evidence="6">
    <location>
        <begin position="38"/>
        <end position="58"/>
    </location>
</feature>
<feature type="transmembrane region" description="Helical" evidence="6">
    <location>
        <begin position="148"/>
        <end position="172"/>
    </location>
</feature>
<dbReference type="PANTHER" id="PTHR19432:SF76">
    <property type="entry name" value="TRANSPORTER, PUTATIVE (EUROFUNG)-RELATED"/>
    <property type="match status" value="1"/>
</dbReference>
<feature type="transmembrane region" description="Helical" evidence="6">
    <location>
        <begin position="370"/>
        <end position="390"/>
    </location>
</feature>
<keyword evidence="3 6" id="KW-0812">Transmembrane</keyword>
<dbReference type="SUPFAM" id="SSF103473">
    <property type="entry name" value="MFS general substrate transporter"/>
    <property type="match status" value="1"/>
</dbReference>
<evidence type="ECO:0000256" key="2">
    <source>
        <dbReference type="ARBA" id="ARBA00022448"/>
    </source>
</evidence>
<evidence type="ECO:0000256" key="5">
    <source>
        <dbReference type="ARBA" id="ARBA00023136"/>
    </source>
</evidence>
<evidence type="ECO:0008006" key="9">
    <source>
        <dbReference type="Google" id="ProtNLM"/>
    </source>
</evidence>
<keyword evidence="4 6" id="KW-1133">Transmembrane helix</keyword>
<dbReference type="InterPro" id="IPR036259">
    <property type="entry name" value="MFS_trans_sf"/>
</dbReference>
<feature type="transmembrane region" description="Helical" evidence="6">
    <location>
        <begin position="344"/>
        <end position="364"/>
    </location>
</feature>
<evidence type="ECO:0000256" key="6">
    <source>
        <dbReference type="SAM" id="Phobius"/>
    </source>
</evidence>
<keyword evidence="5 6" id="KW-0472">Membrane</keyword>
<evidence type="ECO:0000256" key="1">
    <source>
        <dbReference type="ARBA" id="ARBA00004141"/>
    </source>
</evidence>
<dbReference type="EMBL" id="JAJVDC020000188">
    <property type="protein sequence ID" value="KAL1619474.1"/>
    <property type="molecule type" value="Genomic_DNA"/>
</dbReference>
<evidence type="ECO:0000313" key="7">
    <source>
        <dbReference type="EMBL" id="KAL1619474.1"/>
    </source>
</evidence>
<evidence type="ECO:0000256" key="3">
    <source>
        <dbReference type="ARBA" id="ARBA00022692"/>
    </source>
</evidence>
<dbReference type="Proteomes" id="UP001521116">
    <property type="component" value="Unassembled WGS sequence"/>
</dbReference>
<gene>
    <name evidence="7" type="ORF">SLS56_010111</name>
</gene>
<feature type="transmembrane region" description="Helical" evidence="6">
    <location>
        <begin position="496"/>
        <end position="515"/>
    </location>
</feature>
<proteinExistence type="predicted"/>
<evidence type="ECO:0000313" key="8">
    <source>
        <dbReference type="Proteomes" id="UP001521116"/>
    </source>
</evidence>
<comment type="caution">
    <text evidence="7">The sequence shown here is derived from an EMBL/GenBank/DDBJ whole genome shotgun (WGS) entry which is preliminary data.</text>
</comment>
<dbReference type="PANTHER" id="PTHR19432">
    <property type="entry name" value="SUGAR TRANSPORTER"/>
    <property type="match status" value="1"/>
</dbReference>
<organism evidence="7 8">
    <name type="scientific">Neofusicoccum ribis</name>
    <dbReference type="NCBI Taxonomy" id="45134"/>
    <lineage>
        <taxon>Eukaryota</taxon>
        <taxon>Fungi</taxon>
        <taxon>Dikarya</taxon>
        <taxon>Ascomycota</taxon>
        <taxon>Pezizomycotina</taxon>
        <taxon>Dothideomycetes</taxon>
        <taxon>Dothideomycetes incertae sedis</taxon>
        <taxon>Botryosphaeriales</taxon>
        <taxon>Botryosphaeriaceae</taxon>
        <taxon>Neofusicoccum</taxon>
    </lineage>
</organism>
<keyword evidence="2" id="KW-0813">Transport</keyword>
<dbReference type="Gene3D" id="1.20.1250.20">
    <property type="entry name" value="MFS general substrate transporter like domains"/>
    <property type="match status" value="1"/>
</dbReference>
<dbReference type="Pfam" id="PF13347">
    <property type="entry name" value="MFS_2"/>
    <property type="match status" value="1"/>
</dbReference>
<feature type="transmembrane region" description="Helical" evidence="6">
    <location>
        <begin position="238"/>
        <end position="258"/>
    </location>
</feature>
<name>A0ABR3SFF7_9PEZI</name>
<reference evidence="7 8" key="1">
    <citation type="submission" date="2024-02" db="EMBL/GenBank/DDBJ databases">
        <title>De novo assembly and annotation of 12 fungi associated with fruit tree decline syndrome in Ontario, Canada.</title>
        <authorList>
            <person name="Sulman M."/>
            <person name="Ellouze W."/>
            <person name="Ilyukhin E."/>
        </authorList>
    </citation>
    <scope>NUCLEOTIDE SEQUENCE [LARGE SCALE GENOMIC DNA]</scope>
    <source>
        <strain evidence="7 8">M1-105</strain>
    </source>
</reference>
<evidence type="ECO:0000256" key="4">
    <source>
        <dbReference type="ARBA" id="ARBA00022989"/>
    </source>
</evidence>
<feature type="transmembrane region" description="Helical" evidence="6">
    <location>
        <begin position="70"/>
        <end position="96"/>
    </location>
</feature>
<keyword evidence="8" id="KW-1185">Reference proteome</keyword>
<accession>A0ABR3SFF7</accession>
<feature type="transmembrane region" description="Helical" evidence="6">
    <location>
        <begin position="184"/>
        <end position="203"/>
    </location>
</feature>
<feature type="transmembrane region" description="Helical" evidence="6">
    <location>
        <begin position="292"/>
        <end position="312"/>
    </location>
</feature>